<gene>
    <name evidence="6" type="ORF">GCM10009097_09030</name>
</gene>
<keyword evidence="4" id="KW-0804">Transcription</keyword>
<dbReference type="InterPro" id="IPR058163">
    <property type="entry name" value="LysR-type_TF_proteobact-type"/>
</dbReference>
<dbReference type="InterPro" id="IPR000847">
    <property type="entry name" value="LysR_HTH_N"/>
</dbReference>
<comment type="caution">
    <text evidence="6">The sequence shown here is derived from an EMBL/GenBank/DDBJ whole genome shotgun (WGS) entry which is preliminary data.</text>
</comment>
<evidence type="ECO:0000313" key="7">
    <source>
        <dbReference type="Proteomes" id="UP001501706"/>
    </source>
</evidence>
<dbReference type="InterPro" id="IPR036390">
    <property type="entry name" value="WH_DNA-bd_sf"/>
</dbReference>
<accession>A0ABN1BDE7</accession>
<organism evidence="6 7">
    <name type="scientific">Pigmentiphaga daeguensis</name>
    <dbReference type="NCBI Taxonomy" id="414049"/>
    <lineage>
        <taxon>Bacteria</taxon>
        <taxon>Pseudomonadati</taxon>
        <taxon>Pseudomonadota</taxon>
        <taxon>Betaproteobacteria</taxon>
        <taxon>Burkholderiales</taxon>
        <taxon>Alcaligenaceae</taxon>
        <taxon>Pigmentiphaga</taxon>
    </lineage>
</organism>
<keyword evidence="3" id="KW-0238">DNA-binding</keyword>
<dbReference type="Gene3D" id="1.10.10.10">
    <property type="entry name" value="Winged helix-like DNA-binding domain superfamily/Winged helix DNA-binding domain"/>
    <property type="match status" value="1"/>
</dbReference>
<dbReference type="PANTHER" id="PTHR30537">
    <property type="entry name" value="HTH-TYPE TRANSCRIPTIONAL REGULATOR"/>
    <property type="match status" value="1"/>
</dbReference>
<evidence type="ECO:0000256" key="4">
    <source>
        <dbReference type="ARBA" id="ARBA00023163"/>
    </source>
</evidence>
<evidence type="ECO:0000256" key="3">
    <source>
        <dbReference type="ARBA" id="ARBA00023125"/>
    </source>
</evidence>
<proteinExistence type="inferred from homology"/>
<dbReference type="Pfam" id="PF03466">
    <property type="entry name" value="LysR_substrate"/>
    <property type="match status" value="1"/>
</dbReference>
<dbReference type="SUPFAM" id="SSF53850">
    <property type="entry name" value="Periplasmic binding protein-like II"/>
    <property type="match status" value="1"/>
</dbReference>
<comment type="similarity">
    <text evidence="1">Belongs to the LysR transcriptional regulatory family.</text>
</comment>
<dbReference type="NCBIfam" id="NF011573">
    <property type="entry name" value="PRK14997.1"/>
    <property type="match status" value="1"/>
</dbReference>
<dbReference type="SUPFAM" id="SSF46785">
    <property type="entry name" value="Winged helix' DNA-binding domain"/>
    <property type="match status" value="1"/>
</dbReference>
<dbReference type="InterPro" id="IPR005119">
    <property type="entry name" value="LysR_subst-bd"/>
</dbReference>
<dbReference type="CDD" id="cd08473">
    <property type="entry name" value="PBP2_CrgA_like_4"/>
    <property type="match status" value="1"/>
</dbReference>
<evidence type="ECO:0000256" key="2">
    <source>
        <dbReference type="ARBA" id="ARBA00023015"/>
    </source>
</evidence>
<dbReference type="InterPro" id="IPR036388">
    <property type="entry name" value="WH-like_DNA-bd_sf"/>
</dbReference>
<dbReference type="Proteomes" id="UP001501706">
    <property type="component" value="Unassembled WGS sequence"/>
</dbReference>
<sequence>MDMQDLNDLYYYVQVVDHGGFAPAGRALGIPKSKLSRRIALLEERLGARLIQRSTRRFAVTEIGQTYYGHCKAMLVEAEAADEAIAVMHAEPRGTVRMSCPVALLDARVADMVAEFMVAHPRVEVHLEETNRRVDVVGEGLDIALRVRPPPLEDSGLVMRVLANRGQYLVACPELLRNGIPRVPADLADLPSMALGVPQQEYVWNLIGPDGAHAAVRHHPRLITRGMPALRAAAVAGVGVVQLPAMMVRDELVSGELVHVIPGWAPPREIIHAVFASRRGLLPAVRALVEHLADRFAELDED</sequence>
<dbReference type="PROSITE" id="PS50931">
    <property type="entry name" value="HTH_LYSR"/>
    <property type="match status" value="1"/>
</dbReference>
<evidence type="ECO:0000259" key="5">
    <source>
        <dbReference type="PROSITE" id="PS50931"/>
    </source>
</evidence>
<keyword evidence="7" id="KW-1185">Reference proteome</keyword>
<dbReference type="Gene3D" id="3.40.190.290">
    <property type="match status" value="1"/>
</dbReference>
<dbReference type="Pfam" id="PF00126">
    <property type="entry name" value="HTH_1"/>
    <property type="match status" value="1"/>
</dbReference>
<evidence type="ECO:0000313" key="6">
    <source>
        <dbReference type="EMBL" id="GAA0495200.1"/>
    </source>
</evidence>
<dbReference type="EMBL" id="BAAAEN010000002">
    <property type="protein sequence ID" value="GAA0495200.1"/>
    <property type="molecule type" value="Genomic_DNA"/>
</dbReference>
<dbReference type="PANTHER" id="PTHR30537:SF31">
    <property type="entry name" value="TRANSCRIPTIONAL REGULATOR, LYSR FAMILY"/>
    <property type="match status" value="1"/>
</dbReference>
<feature type="domain" description="HTH lysR-type" evidence="5">
    <location>
        <begin position="4"/>
        <end position="61"/>
    </location>
</feature>
<keyword evidence="2" id="KW-0805">Transcription regulation</keyword>
<name>A0ABN1BDE7_9BURK</name>
<reference evidence="6 7" key="1">
    <citation type="journal article" date="2019" name="Int. J. Syst. Evol. Microbiol.">
        <title>The Global Catalogue of Microorganisms (GCM) 10K type strain sequencing project: providing services to taxonomists for standard genome sequencing and annotation.</title>
        <authorList>
            <consortium name="The Broad Institute Genomics Platform"/>
            <consortium name="The Broad Institute Genome Sequencing Center for Infectious Disease"/>
            <person name="Wu L."/>
            <person name="Ma J."/>
        </authorList>
    </citation>
    <scope>NUCLEOTIDE SEQUENCE [LARGE SCALE GENOMIC DNA]</scope>
    <source>
        <strain evidence="6 7">JCM 14330</strain>
    </source>
</reference>
<protein>
    <submittedName>
        <fullName evidence="6">LysR family transcriptional regulator</fullName>
    </submittedName>
</protein>
<evidence type="ECO:0000256" key="1">
    <source>
        <dbReference type="ARBA" id="ARBA00009437"/>
    </source>
</evidence>